<organism evidence="5 6">
    <name type="scientific">Oenococcus oeni</name>
    <name type="common">Leuconostoc oenos</name>
    <dbReference type="NCBI Taxonomy" id="1247"/>
    <lineage>
        <taxon>Bacteria</taxon>
        <taxon>Bacillati</taxon>
        <taxon>Bacillota</taxon>
        <taxon>Bacilli</taxon>
        <taxon>Lactobacillales</taxon>
        <taxon>Lactobacillaceae</taxon>
        <taxon>Oenococcus</taxon>
    </lineage>
</organism>
<dbReference type="GO" id="GO:0003700">
    <property type="term" value="F:DNA-binding transcription factor activity"/>
    <property type="evidence" value="ECO:0007669"/>
    <property type="project" value="InterPro"/>
</dbReference>
<dbReference type="EMBL" id="WERV01000003">
    <property type="protein sequence ID" value="MDV7715034.1"/>
    <property type="molecule type" value="Genomic_DNA"/>
</dbReference>
<dbReference type="Pfam" id="PF02311">
    <property type="entry name" value="AraC_binding"/>
    <property type="match status" value="1"/>
</dbReference>
<evidence type="ECO:0000313" key="6">
    <source>
        <dbReference type="Proteomes" id="UP001281024"/>
    </source>
</evidence>
<evidence type="ECO:0000256" key="1">
    <source>
        <dbReference type="ARBA" id="ARBA00023015"/>
    </source>
</evidence>
<dbReference type="CDD" id="cd02208">
    <property type="entry name" value="cupin_RmlC-like"/>
    <property type="match status" value="1"/>
</dbReference>
<sequence>MNFYSVTLEKTVLFYKGGEFTAHENWKHKRMFHKGDYEIILCVKGPIYIQLDQEQYVINAGEVLLIPPFINFFGYKNSTQGVDFYWLHFFSRFKESKINLKESDLIASVKNNPSKDRKILLPNKFTLADYEQSVILIHQILSSRSESSYLQMRDYLTSALLIQLFNSYISNSYINEEDSRASFIKEWIRAHISSTLTVPGIAKQLELNPDYLTRIFKKCTGMTMLQYLNHLKIEVATTLLVRTEMSVKQISSRAYFNDSKVFIRKFHQELGLSPTEYRKSYHLIHLNNPHIDPQIPIPKDIADSIDFIPENGNIKENDFLVKK</sequence>
<dbReference type="InterPro" id="IPR037923">
    <property type="entry name" value="HTH-like"/>
</dbReference>
<proteinExistence type="predicted"/>
<evidence type="ECO:0000313" key="5">
    <source>
        <dbReference type="EMBL" id="MDV7715034.1"/>
    </source>
</evidence>
<dbReference type="InterPro" id="IPR014710">
    <property type="entry name" value="RmlC-like_jellyroll"/>
</dbReference>
<dbReference type="PANTHER" id="PTHR43280:SF2">
    <property type="entry name" value="HTH-TYPE TRANSCRIPTIONAL REGULATOR EXSA"/>
    <property type="match status" value="1"/>
</dbReference>
<dbReference type="InterPro" id="IPR003313">
    <property type="entry name" value="AraC-bd"/>
</dbReference>
<evidence type="ECO:0000256" key="2">
    <source>
        <dbReference type="ARBA" id="ARBA00023125"/>
    </source>
</evidence>
<reference evidence="5" key="1">
    <citation type="submission" date="2019-10" db="EMBL/GenBank/DDBJ databases">
        <title>Malate fermentation in French cider.</title>
        <authorList>
            <person name="Cousin F.J."/>
            <person name="Medina Fernandez S."/>
            <person name="Misery B."/>
            <person name="Laplace J.-M."/>
            <person name="Cretenet M."/>
        </authorList>
    </citation>
    <scope>NUCLEOTIDE SEQUENCE</scope>
    <source>
        <strain evidence="5">UCMA15129</strain>
    </source>
</reference>
<name>A0AAJ2P2Q6_OENOE</name>
<keyword evidence="3" id="KW-0804">Transcription</keyword>
<comment type="caution">
    <text evidence="5">The sequence shown here is derived from an EMBL/GenBank/DDBJ whole genome shotgun (WGS) entry which is preliminary data.</text>
</comment>
<dbReference type="Pfam" id="PF12833">
    <property type="entry name" value="HTH_18"/>
    <property type="match status" value="1"/>
</dbReference>
<evidence type="ECO:0000256" key="3">
    <source>
        <dbReference type="ARBA" id="ARBA00023163"/>
    </source>
</evidence>
<dbReference type="PROSITE" id="PS01124">
    <property type="entry name" value="HTH_ARAC_FAMILY_2"/>
    <property type="match status" value="1"/>
</dbReference>
<dbReference type="AlphaFoldDB" id="A0AAJ2P2Q6"/>
<protein>
    <submittedName>
        <fullName evidence="5">Helix-turn-helix domain-containing protein</fullName>
    </submittedName>
</protein>
<evidence type="ECO:0000259" key="4">
    <source>
        <dbReference type="PROSITE" id="PS01124"/>
    </source>
</evidence>
<dbReference type="SUPFAM" id="SSF46689">
    <property type="entry name" value="Homeodomain-like"/>
    <property type="match status" value="2"/>
</dbReference>
<dbReference type="Gene3D" id="1.10.10.60">
    <property type="entry name" value="Homeodomain-like"/>
    <property type="match status" value="2"/>
</dbReference>
<keyword evidence="2" id="KW-0238">DNA-binding</keyword>
<gene>
    <name evidence="5" type="ORF">GA838_04530</name>
</gene>
<keyword evidence="1" id="KW-0805">Transcription regulation</keyword>
<accession>A0AAJ2P2Q6</accession>
<dbReference type="InterPro" id="IPR009057">
    <property type="entry name" value="Homeodomain-like_sf"/>
</dbReference>
<dbReference type="GO" id="GO:0043565">
    <property type="term" value="F:sequence-specific DNA binding"/>
    <property type="evidence" value="ECO:0007669"/>
    <property type="project" value="InterPro"/>
</dbReference>
<dbReference type="Gene3D" id="2.60.120.10">
    <property type="entry name" value="Jelly Rolls"/>
    <property type="match status" value="1"/>
</dbReference>
<dbReference type="PANTHER" id="PTHR43280">
    <property type="entry name" value="ARAC-FAMILY TRANSCRIPTIONAL REGULATOR"/>
    <property type="match status" value="1"/>
</dbReference>
<dbReference type="SUPFAM" id="SSF51215">
    <property type="entry name" value="Regulatory protein AraC"/>
    <property type="match status" value="1"/>
</dbReference>
<dbReference type="SMART" id="SM00342">
    <property type="entry name" value="HTH_ARAC"/>
    <property type="match status" value="1"/>
</dbReference>
<dbReference type="InterPro" id="IPR018060">
    <property type="entry name" value="HTH_AraC"/>
</dbReference>
<feature type="domain" description="HTH araC/xylS-type" evidence="4">
    <location>
        <begin position="182"/>
        <end position="280"/>
    </location>
</feature>
<dbReference type="Proteomes" id="UP001281024">
    <property type="component" value="Unassembled WGS sequence"/>
</dbReference>